<sequence>MSRIDTHTHVVPKAWRRHCCEHGFKNPDGMPAIPEWTPEAHIDLMNQLNISKSILSITSPGTHLKPGDDELACRVTRETNEEIAAICRQHPDRFGFFASLPLPDAEGSLAEIDYALDSLGAYGFALMTNAHGYYLGDQKLDKVFARLNEKNAIVFMHPTSCHAHSMPDADRPLSQYPAPVLEFFFDSTRAVVNLILSGTVERYPNITYLVSHCGGALPPLIERFSSFSSVILNGQKGVNSQDVKRLFKSRFYFDLAGFPFPDQIHGLIRTTDSSRLLYGSDFPYTPASALPAMAVRMDHGLADLFDEYAVSNIYSGNAKRLLNL</sequence>
<keyword evidence="3 8" id="KW-0210">Decarboxylase</keyword>
<comment type="caution">
    <text evidence="10">The sequence shown here is derived from an EMBL/GenBank/DDBJ whole genome shotgun (WGS) entry which is preliminary data.</text>
</comment>
<dbReference type="EMBL" id="AMGV01000003">
    <property type="protein sequence ID" value="KEF59712.1"/>
    <property type="molecule type" value="Genomic_DNA"/>
</dbReference>
<keyword evidence="11" id="KW-1185">Reference proteome</keyword>
<dbReference type="GeneID" id="25279489"/>
<comment type="similarity">
    <text evidence="1">Belongs to the metallo-dependent hydrolases superfamily. ACMSD family.</text>
</comment>
<dbReference type="InterPro" id="IPR032465">
    <property type="entry name" value="ACMSD"/>
</dbReference>
<dbReference type="PANTHER" id="PTHR21240:SF29">
    <property type="entry name" value="AMIDOHYDROLASE-RELATED DOMAIN-CONTAINING PROTEIN"/>
    <property type="match status" value="1"/>
</dbReference>
<evidence type="ECO:0000256" key="4">
    <source>
        <dbReference type="ARBA" id="ARBA00022833"/>
    </source>
</evidence>
<keyword evidence="2" id="KW-0479">Metal-binding</keyword>
<keyword evidence="5 8" id="KW-0456">Lyase</keyword>
<evidence type="ECO:0000259" key="9">
    <source>
        <dbReference type="Pfam" id="PF04909"/>
    </source>
</evidence>
<name>A0A072PIZ3_9EURO</name>
<evidence type="ECO:0000313" key="11">
    <source>
        <dbReference type="Proteomes" id="UP000027920"/>
    </source>
</evidence>
<feature type="domain" description="Amidohydrolase-related" evidence="9">
    <location>
        <begin position="4"/>
        <end position="324"/>
    </location>
</feature>
<dbReference type="STRING" id="1182545.A0A072PIZ3"/>
<dbReference type="InterPro" id="IPR032466">
    <property type="entry name" value="Metal_Hydrolase"/>
</dbReference>
<evidence type="ECO:0000256" key="8">
    <source>
        <dbReference type="RuleBase" id="RU366045"/>
    </source>
</evidence>
<dbReference type="Proteomes" id="UP000027920">
    <property type="component" value="Unassembled WGS sequence"/>
</dbReference>
<dbReference type="AlphaFoldDB" id="A0A072PIZ3"/>
<evidence type="ECO:0000256" key="5">
    <source>
        <dbReference type="ARBA" id="ARBA00023239"/>
    </source>
</evidence>
<evidence type="ECO:0000256" key="1">
    <source>
        <dbReference type="ARBA" id="ARBA00005871"/>
    </source>
</evidence>
<dbReference type="GO" id="GO:0047596">
    <property type="term" value="F:6-methylsalicylate decarboxylase activity"/>
    <property type="evidence" value="ECO:0007669"/>
    <property type="project" value="UniProtKB-EC"/>
</dbReference>
<comment type="catalytic activity">
    <reaction evidence="6">
        <text>6-methylsalicylate + H(+) = 3-methylphenol + CO2</text>
        <dbReference type="Rhea" id="RHEA:23112"/>
        <dbReference type="ChEBI" id="CHEBI:15378"/>
        <dbReference type="ChEBI" id="CHEBI:16526"/>
        <dbReference type="ChEBI" id="CHEBI:17231"/>
        <dbReference type="ChEBI" id="CHEBI:36658"/>
        <dbReference type="EC" id="4.1.1.52"/>
    </reaction>
    <physiologicalReaction direction="left-to-right" evidence="6">
        <dbReference type="Rhea" id="RHEA:23113"/>
    </physiologicalReaction>
</comment>
<dbReference type="HOGENOM" id="CLU_039329_2_0_1"/>
<dbReference type="PANTHER" id="PTHR21240">
    <property type="entry name" value="2-AMINO-3-CARBOXYLMUCONATE-6-SEMIALDEHYDE DECARBOXYLASE"/>
    <property type="match status" value="1"/>
</dbReference>
<evidence type="ECO:0000256" key="7">
    <source>
        <dbReference type="ARBA" id="ARBA00038889"/>
    </source>
</evidence>
<evidence type="ECO:0000256" key="3">
    <source>
        <dbReference type="ARBA" id="ARBA00022793"/>
    </source>
</evidence>
<evidence type="ECO:0000256" key="6">
    <source>
        <dbReference type="ARBA" id="ARBA00036832"/>
    </source>
</evidence>
<organism evidence="10 11">
    <name type="scientific">Exophiala aquamarina CBS 119918</name>
    <dbReference type="NCBI Taxonomy" id="1182545"/>
    <lineage>
        <taxon>Eukaryota</taxon>
        <taxon>Fungi</taxon>
        <taxon>Dikarya</taxon>
        <taxon>Ascomycota</taxon>
        <taxon>Pezizomycotina</taxon>
        <taxon>Eurotiomycetes</taxon>
        <taxon>Chaetothyriomycetidae</taxon>
        <taxon>Chaetothyriales</taxon>
        <taxon>Herpotrichiellaceae</taxon>
        <taxon>Exophiala</taxon>
    </lineage>
</organism>
<dbReference type="OrthoDB" id="2832284at2759"/>
<dbReference type="Gene3D" id="3.20.20.140">
    <property type="entry name" value="Metal-dependent hydrolases"/>
    <property type="match status" value="1"/>
</dbReference>
<dbReference type="GO" id="GO:0046872">
    <property type="term" value="F:metal ion binding"/>
    <property type="evidence" value="ECO:0007669"/>
    <property type="project" value="UniProtKB-KW"/>
</dbReference>
<dbReference type="SUPFAM" id="SSF51556">
    <property type="entry name" value="Metallo-dependent hydrolases"/>
    <property type="match status" value="1"/>
</dbReference>
<dbReference type="InterPro" id="IPR006680">
    <property type="entry name" value="Amidohydro-rel"/>
</dbReference>
<dbReference type="GO" id="GO:0019748">
    <property type="term" value="P:secondary metabolic process"/>
    <property type="evidence" value="ECO:0007669"/>
    <property type="project" value="TreeGrafter"/>
</dbReference>
<gene>
    <name evidence="10" type="ORF">A1O9_04558</name>
</gene>
<dbReference type="GO" id="GO:0016787">
    <property type="term" value="F:hydrolase activity"/>
    <property type="evidence" value="ECO:0007669"/>
    <property type="project" value="InterPro"/>
</dbReference>
<reference evidence="10 11" key="1">
    <citation type="submission" date="2013-03" db="EMBL/GenBank/DDBJ databases">
        <title>The Genome Sequence of Exophiala aquamarina CBS 119918.</title>
        <authorList>
            <consortium name="The Broad Institute Genomics Platform"/>
            <person name="Cuomo C."/>
            <person name="de Hoog S."/>
            <person name="Gorbushina A."/>
            <person name="Walker B."/>
            <person name="Young S.K."/>
            <person name="Zeng Q."/>
            <person name="Gargeya S."/>
            <person name="Fitzgerald M."/>
            <person name="Haas B."/>
            <person name="Abouelleil A."/>
            <person name="Allen A.W."/>
            <person name="Alvarado L."/>
            <person name="Arachchi H.M."/>
            <person name="Berlin A.M."/>
            <person name="Chapman S.B."/>
            <person name="Gainer-Dewar J."/>
            <person name="Goldberg J."/>
            <person name="Griggs A."/>
            <person name="Gujja S."/>
            <person name="Hansen M."/>
            <person name="Howarth C."/>
            <person name="Imamovic A."/>
            <person name="Ireland A."/>
            <person name="Larimer J."/>
            <person name="McCowan C."/>
            <person name="Murphy C."/>
            <person name="Pearson M."/>
            <person name="Poon T.W."/>
            <person name="Priest M."/>
            <person name="Roberts A."/>
            <person name="Saif S."/>
            <person name="Shea T."/>
            <person name="Sisk P."/>
            <person name="Sykes S."/>
            <person name="Wortman J."/>
            <person name="Nusbaum C."/>
            <person name="Birren B."/>
        </authorList>
    </citation>
    <scope>NUCLEOTIDE SEQUENCE [LARGE SCALE GENOMIC DNA]</scope>
    <source>
        <strain evidence="10 11">CBS 119918</strain>
    </source>
</reference>
<dbReference type="GO" id="GO:0005829">
    <property type="term" value="C:cytosol"/>
    <property type="evidence" value="ECO:0007669"/>
    <property type="project" value="TreeGrafter"/>
</dbReference>
<dbReference type="VEuPathDB" id="FungiDB:A1O9_04558"/>
<keyword evidence="4" id="KW-0862">Zinc</keyword>
<accession>A0A072PIZ3</accession>
<dbReference type="EC" id="4.1.1.52" evidence="7"/>
<evidence type="ECO:0000313" key="10">
    <source>
        <dbReference type="EMBL" id="KEF59712.1"/>
    </source>
</evidence>
<dbReference type="Pfam" id="PF04909">
    <property type="entry name" value="Amidohydro_2"/>
    <property type="match status" value="1"/>
</dbReference>
<proteinExistence type="inferred from homology"/>
<evidence type="ECO:0000256" key="2">
    <source>
        <dbReference type="ARBA" id="ARBA00022723"/>
    </source>
</evidence>
<dbReference type="RefSeq" id="XP_013262302.1">
    <property type="nucleotide sequence ID" value="XM_013406848.1"/>
</dbReference>
<protein>
    <recommendedName>
        <fullName evidence="7">6-methylsalicylate decarboxylase</fullName>
        <ecNumber evidence="7">4.1.1.52</ecNumber>
    </recommendedName>
</protein>